<feature type="compositionally biased region" description="Low complexity" evidence="11">
    <location>
        <begin position="658"/>
        <end position="669"/>
    </location>
</feature>
<protein>
    <recommendedName>
        <fullName evidence="10">Ribosomal RNA-processing protein 44</fullName>
    </recommendedName>
</protein>
<evidence type="ECO:0000256" key="1">
    <source>
        <dbReference type="ARBA" id="ARBA00004123"/>
    </source>
</evidence>
<dbReference type="InterPro" id="IPR050180">
    <property type="entry name" value="RNR_Ribonuclease"/>
</dbReference>
<evidence type="ECO:0000256" key="5">
    <source>
        <dbReference type="ARBA" id="ARBA00022801"/>
    </source>
</evidence>
<keyword evidence="4" id="KW-0540">Nuclease</keyword>
<dbReference type="GO" id="GO:0003723">
    <property type="term" value="F:RNA binding"/>
    <property type="evidence" value="ECO:0007669"/>
    <property type="project" value="UniProtKB-KW"/>
</dbReference>
<dbReference type="InterPro" id="IPR022966">
    <property type="entry name" value="RNase_II/R_CS"/>
</dbReference>
<evidence type="ECO:0000256" key="9">
    <source>
        <dbReference type="ARBA" id="ARBA00023242"/>
    </source>
</evidence>
<keyword evidence="8" id="KW-0694">RNA-binding</keyword>
<dbReference type="PROSITE" id="PS01175">
    <property type="entry name" value="RIBONUCLEASE_II"/>
    <property type="match status" value="1"/>
</dbReference>
<dbReference type="FunFam" id="2.40.50.700:FF:000001">
    <property type="entry name" value="Exosome complex exonuclease exoribonuclease (Rrp44)"/>
    <property type="match status" value="1"/>
</dbReference>
<dbReference type="GO" id="GO:0000175">
    <property type="term" value="F:3'-5'-RNA exonuclease activity"/>
    <property type="evidence" value="ECO:0007669"/>
    <property type="project" value="UniProtKB-ARBA"/>
</dbReference>
<dbReference type="SMART" id="SM00955">
    <property type="entry name" value="RNB"/>
    <property type="match status" value="1"/>
</dbReference>
<dbReference type="InterPro" id="IPR041505">
    <property type="entry name" value="Dis3_CSD2"/>
</dbReference>
<dbReference type="InterPro" id="IPR001900">
    <property type="entry name" value="RNase_II/R"/>
</dbReference>
<dbReference type="Gene3D" id="2.40.50.700">
    <property type="match status" value="1"/>
</dbReference>
<dbReference type="OrthoDB" id="372421at2759"/>
<evidence type="ECO:0000256" key="11">
    <source>
        <dbReference type="SAM" id="MobiDB-lite"/>
    </source>
</evidence>
<dbReference type="GO" id="GO:0000177">
    <property type="term" value="C:cytoplasmic exosome (RNase complex)"/>
    <property type="evidence" value="ECO:0007669"/>
    <property type="project" value="TreeGrafter"/>
</dbReference>
<name>A0A7J6MC71_PERCH</name>
<evidence type="ECO:0000256" key="8">
    <source>
        <dbReference type="ARBA" id="ARBA00022884"/>
    </source>
</evidence>
<keyword evidence="5" id="KW-0378">Hydrolase</keyword>
<keyword evidence="7" id="KW-0269">Exonuclease</keyword>
<dbReference type="Proteomes" id="UP000591131">
    <property type="component" value="Unassembled WGS sequence"/>
</dbReference>
<dbReference type="GO" id="GO:0006364">
    <property type="term" value="P:rRNA processing"/>
    <property type="evidence" value="ECO:0007669"/>
    <property type="project" value="UniProtKB-KW"/>
</dbReference>
<proteinExistence type="inferred from homology"/>
<dbReference type="Pfam" id="PF00773">
    <property type="entry name" value="RNB"/>
    <property type="match status" value="2"/>
</dbReference>
<evidence type="ECO:0000256" key="3">
    <source>
        <dbReference type="ARBA" id="ARBA00022552"/>
    </source>
</evidence>
<evidence type="ECO:0000313" key="13">
    <source>
        <dbReference type="EMBL" id="KAF4669007.1"/>
    </source>
</evidence>
<dbReference type="PANTHER" id="PTHR23355:SF35">
    <property type="entry name" value="EXOSOME COMPLEX EXONUCLEASE RRP44"/>
    <property type="match status" value="1"/>
</dbReference>
<accession>A0A7J6MC71</accession>
<evidence type="ECO:0000256" key="10">
    <source>
        <dbReference type="ARBA" id="ARBA00077930"/>
    </source>
</evidence>
<dbReference type="GO" id="GO:0000176">
    <property type="term" value="C:nuclear exosome (RNase complex)"/>
    <property type="evidence" value="ECO:0007669"/>
    <property type="project" value="TreeGrafter"/>
</dbReference>
<dbReference type="AlphaFoldDB" id="A0A7J6MC71"/>
<feature type="region of interest" description="Disordered" evidence="11">
    <location>
        <begin position="1"/>
        <end position="34"/>
    </location>
</feature>
<dbReference type="GO" id="GO:0016075">
    <property type="term" value="P:rRNA catabolic process"/>
    <property type="evidence" value="ECO:0007669"/>
    <property type="project" value="TreeGrafter"/>
</dbReference>
<evidence type="ECO:0000256" key="7">
    <source>
        <dbReference type="ARBA" id="ARBA00022839"/>
    </source>
</evidence>
<organism evidence="13 14">
    <name type="scientific">Perkinsus chesapeaki</name>
    <name type="common">Clam parasite</name>
    <name type="synonym">Perkinsus andrewsi</name>
    <dbReference type="NCBI Taxonomy" id="330153"/>
    <lineage>
        <taxon>Eukaryota</taxon>
        <taxon>Sar</taxon>
        <taxon>Alveolata</taxon>
        <taxon>Perkinsozoa</taxon>
        <taxon>Perkinsea</taxon>
        <taxon>Perkinsida</taxon>
        <taxon>Perkinsidae</taxon>
        <taxon>Perkinsus</taxon>
    </lineage>
</organism>
<dbReference type="GO" id="GO:0004519">
    <property type="term" value="F:endonuclease activity"/>
    <property type="evidence" value="ECO:0007669"/>
    <property type="project" value="TreeGrafter"/>
</dbReference>
<evidence type="ECO:0000256" key="4">
    <source>
        <dbReference type="ARBA" id="ARBA00022722"/>
    </source>
</evidence>
<keyword evidence="14" id="KW-1185">Reference proteome</keyword>
<keyword evidence="6" id="KW-0271">Exosome</keyword>
<feature type="region of interest" description="Disordered" evidence="11">
    <location>
        <begin position="648"/>
        <end position="669"/>
    </location>
</feature>
<evidence type="ECO:0000256" key="2">
    <source>
        <dbReference type="ARBA" id="ARBA00005785"/>
    </source>
</evidence>
<feature type="domain" description="RNB" evidence="12">
    <location>
        <begin position="299"/>
        <end position="587"/>
    </location>
</feature>
<evidence type="ECO:0000259" key="12">
    <source>
        <dbReference type="SMART" id="SM00955"/>
    </source>
</evidence>
<evidence type="ECO:0000313" key="14">
    <source>
        <dbReference type="Proteomes" id="UP000591131"/>
    </source>
</evidence>
<dbReference type="Gene3D" id="2.40.50.140">
    <property type="entry name" value="Nucleic acid-binding proteins"/>
    <property type="match status" value="1"/>
</dbReference>
<comment type="subcellular location">
    <subcellularLocation>
        <location evidence="1">Nucleus</location>
    </subcellularLocation>
</comment>
<evidence type="ECO:0000256" key="6">
    <source>
        <dbReference type="ARBA" id="ARBA00022835"/>
    </source>
</evidence>
<keyword evidence="3" id="KW-0698">rRNA processing</keyword>
<sequence length="730" mass="81209">MSSTLIPSPAAAIAGGGGGANKRRHSEINNNDENVNGVKDDYDYDDALKATGWQGRMSGYDRLRKRCNNNTTINIDEADNNNKANEADDHSLRAVDNDIVAVELIDDNNDEVDEDGGGGIDSTIPVLDASTATEALEERVMDKGGCGDDSGSGIIEKEGKVVGIIKRNWREYAGTLRSSSSSLIVDDNNITGGAGGGFSKMDRIFIPANPRIPNIRISTRHSNDLDNMRICVTMDTWDRTSTLPQGHWTRILGKCGERDTESAVILHEHNVITRQFSDDVIRCLPPKDYEPDEAEISRRLDLRNITVCSIDPPGCKDIDDALSCEILENGNWRIGVHIADVTHFVHPGTAIDKEAAERCTTVYLVERRTDMLPSLLTTDLCSLVGIRRLLKAAMVIRKNRMSGGALELASQEVRFELDSETSDPTDVAEYTMKDTNRLVEEFMLLANSSVAQQILKHFPSNSVLRRHPPPKEQQLKSLKVLLDKQGIHGFKYGSNKELSHSLNNLCIKDNDPYFNRLVRIMTTRTMNQAQYFCTGDVDTGGGGGGSMKMQMFSHYGLAMGLYTHFTSPIRRYADILVHRLLMASLGIRPLPDELNDKTAVTQQCDKINFRHRNAQFAGRASAELHTYLYFKKNGPSVADAVITRIRSSSSVRRRRRQQQQQQQQGGVSGGSLQVVVPRFGIDGICKLMDDDDNWECDEDKMIAKNDKLGIKLSIFDHIQVKIMADDTDFR</sequence>
<keyword evidence="9" id="KW-0539">Nucleus</keyword>
<dbReference type="PANTHER" id="PTHR23355">
    <property type="entry name" value="RIBONUCLEASE"/>
    <property type="match status" value="1"/>
</dbReference>
<comment type="caution">
    <text evidence="13">The sequence shown here is derived from an EMBL/GenBank/DDBJ whole genome shotgun (WGS) entry which is preliminary data.</text>
</comment>
<dbReference type="GO" id="GO:0071031">
    <property type="term" value="P:nuclear mRNA surveillance of mRNA 3'-end processing"/>
    <property type="evidence" value="ECO:0007669"/>
    <property type="project" value="TreeGrafter"/>
</dbReference>
<dbReference type="SUPFAM" id="SSF50249">
    <property type="entry name" value="Nucleic acid-binding proteins"/>
    <property type="match status" value="3"/>
</dbReference>
<dbReference type="Pfam" id="PF17849">
    <property type="entry name" value="OB_Dis3"/>
    <property type="match status" value="1"/>
</dbReference>
<dbReference type="InterPro" id="IPR012340">
    <property type="entry name" value="NA-bd_OB-fold"/>
</dbReference>
<gene>
    <name evidence="13" type="primary">DIS3</name>
    <name evidence="13" type="ORF">FOL47_002742</name>
</gene>
<reference evidence="13 14" key="1">
    <citation type="submission" date="2020-04" db="EMBL/GenBank/DDBJ databases">
        <title>Perkinsus chesapeaki whole genome sequence.</title>
        <authorList>
            <person name="Bogema D.R."/>
        </authorList>
    </citation>
    <scope>NUCLEOTIDE SEQUENCE [LARGE SCALE GENOMIC DNA]</scope>
    <source>
        <strain evidence="13">ATCC PRA-425</strain>
    </source>
</reference>
<dbReference type="EMBL" id="JAAPAO010000179">
    <property type="protein sequence ID" value="KAF4669007.1"/>
    <property type="molecule type" value="Genomic_DNA"/>
</dbReference>
<comment type="similarity">
    <text evidence="2">Belongs to the RNR ribonuclease family.</text>
</comment>